<name>A0A401IPM5_9VIRU</name>
<organism evidence="2">
    <name type="scientific">Penaeus monodon endogenous nimavirus</name>
    <dbReference type="NCBI Taxonomy" id="2133795"/>
    <lineage>
        <taxon>Viruses</taxon>
        <taxon>Viruses incertae sedis</taxon>
        <taxon>Naldaviricetes</taxon>
        <taxon>Nimaviridae</taxon>
    </lineage>
</organism>
<reference evidence="2" key="1">
    <citation type="journal article" date="2018" name="J. Virol.">
        <title>Crustacean Genome Exploration Reveals the Evolutionary Origin of White Spot Syndrome Virus.</title>
        <authorList>
            <person name="Kawato S."/>
            <person name="Shitara A."/>
            <person name="Wang Y."/>
            <person name="Nozaki R."/>
            <person name="Kondo H."/>
            <person name="Hirono I."/>
        </authorList>
    </citation>
    <scope>NUCLEOTIDE SEQUENCE</scope>
</reference>
<keyword evidence="1" id="KW-0472">Membrane</keyword>
<comment type="caution">
    <text evidence="2">The sequence shown here is derived from an EMBL/GenBank/DDBJ whole genome shotgun (WGS) entry which is preliminary data.</text>
</comment>
<keyword evidence="1" id="KW-0812">Transmembrane</keyword>
<feature type="transmembrane region" description="Helical" evidence="1">
    <location>
        <begin position="12"/>
        <end position="36"/>
    </location>
</feature>
<keyword evidence="1" id="KW-1133">Transmembrane helix</keyword>
<accession>A0A401IPM5</accession>
<evidence type="ECO:0000313" key="2">
    <source>
        <dbReference type="EMBL" id="GBG35551.1"/>
    </source>
</evidence>
<dbReference type="EMBL" id="BFCF01000001">
    <property type="protein sequence ID" value="GBG35551.1"/>
    <property type="molecule type" value="Genomic_DNA"/>
</dbReference>
<sequence length="486" mass="53163">METKLPDLPTIVLILFFFIMSALQLVIILIGVLYFVGSVCRIYTHCKRNKGGPRLVSPIGVARRRSRPLFARGLSKRSVMKFQRCLTPKRVGHALVKPGLDALAQERKTLSKFPGKSTTNAGDGVHGKSEEVDQSLVNISAKLEEPKDTKYLKQDTMLRWGQDPLVYFSAVTSKFVCDYTPLHARRAWTNGQINGQLIMPHPISSGSAFVLPTGHVINKSFGMTKEDLVAYNPPDPEVDEDVQLSCTVAPKVTRTNLYGYAGSKNNHSALQNNATETLLCPCDNHQNLLKEPDASTYASDHMTIEIRLDKKQALLPGPGIAPITSIQPTTISAGDHDHHETTIGRRWDTHNGDLEIVETDSIVAPTVPVYGSGLINLPVSNLPLAVNCICTDRQDGTYRVSRPPIDSNMTSVAANQTDGALEEMTANNPSPDNGKGIILYRHLASYLNANPMKAVALHSQYGGTWAIDGGPISTVTCKDEQVVYLK</sequence>
<evidence type="ECO:0000256" key="1">
    <source>
        <dbReference type="SAM" id="Phobius"/>
    </source>
</evidence>
<proteinExistence type="predicted"/>
<protein>
    <submittedName>
        <fullName evidence="2">Wsv325-like protein</fullName>
    </submittedName>
</protein>